<feature type="transmembrane region" description="Helical" evidence="1">
    <location>
        <begin position="61"/>
        <end position="80"/>
    </location>
</feature>
<reference evidence="3 4" key="1">
    <citation type="submission" date="2023-03" db="EMBL/GenBank/DDBJ databases">
        <title>Draft genome sequence of Thalassotalea insulae KCTC 62186T.</title>
        <authorList>
            <person name="Sawabe T."/>
        </authorList>
    </citation>
    <scope>NUCLEOTIDE SEQUENCE [LARGE SCALE GENOMIC DNA]</scope>
    <source>
        <strain evidence="3 4">KCTC 62186</strain>
    </source>
</reference>
<sequence>MVRYFKELINNLPNWHFWFANTLFWLVLNTLAASNTYRVRTEVYAKSADFIELWFKYLPFWGNWILVAPFIIASTATIKLENNDFKGFVTKNIATTVLFLGIYWLLTIIEVHVKKHSLLDWQGWVASFNDVAYSLLHIDFLVYLSIFGVGYAMSYYKNAKQQELTNQQLAKQLVEIELHSLRSQLNPHFLFNTLNTISSLIRLDEKNTAVKALSELSTMLRKVLENQQTQLIPLEEELEFINSYLSIQKMRFEDKLSLEINVSDHCLKNQIPFMLLQPLVENAVQHGSQLESDHNKIELHINCDDSHILIRLVNKFTGKDEHKGFGIGITNTKERLKKLYGDKAKLELKALEHEYFETSVSLPKE</sequence>
<feature type="transmembrane region" description="Helical" evidence="1">
    <location>
        <begin position="131"/>
        <end position="153"/>
    </location>
</feature>
<evidence type="ECO:0000313" key="4">
    <source>
        <dbReference type="Proteomes" id="UP001157186"/>
    </source>
</evidence>
<name>A0ABQ6GQV6_9GAMM</name>
<dbReference type="InterPro" id="IPR050640">
    <property type="entry name" value="Bact_2-comp_sensor_kinase"/>
</dbReference>
<feature type="transmembrane region" description="Helical" evidence="1">
    <location>
        <begin position="12"/>
        <end position="32"/>
    </location>
</feature>
<protein>
    <recommendedName>
        <fullName evidence="2">Signal transduction histidine kinase internal region domain-containing protein</fullName>
    </recommendedName>
</protein>
<accession>A0ABQ6GQV6</accession>
<dbReference type="Proteomes" id="UP001157186">
    <property type="component" value="Unassembled WGS sequence"/>
</dbReference>
<dbReference type="RefSeq" id="WP_284243909.1">
    <property type="nucleotide sequence ID" value="NZ_BSST01000001.1"/>
</dbReference>
<evidence type="ECO:0000259" key="2">
    <source>
        <dbReference type="Pfam" id="PF06580"/>
    </source>
</evidence>
<dbReference type="InterPro" id="IPR036890">
    <property type="entry name" value="HATPase_C_sf"/>
</dbReference>
<keyword evidence="1" id="KW-0472">Membrane</keyword>
<keyword evidence="1" id="KW-1133">Transmembrane helix</keyword>
<evidence type="ECO:0000256" key="1">
    <source>
        <dbReference type="SAM" id="Phobius"/>
    </source>
</evidence>
<dbReference type="SUPFAM" id="SSF55874">
    <property type="entry name" value="ATPase domain of HSP90 chaperone/DNA topoisomerase II/histidine kinase"/>
    <property type="match status" value="1"/>
</dbReference>
<keyword evidence="4" id="KW-1185">Reference proteome</keyword>
<keyword evidence="1" id="KW-0812">Transmembrane</keyword>
<gene>
    <name evidence="3" type="ORF">tinsulaeT_13540</name>
</gene>
<dbReference type="InterPro" id="IPR010559">
    <property type="entry name" value="Sig_transdc_His_kin_internal"/>
</dbReference>
<proteinExistence type="predicted"/>
<dbReference type="PANTHER" id="PTHR34220">
    <property type="entry name" value="SENSOR HISTIDINE KINASE YPDA"/>
    <property type="match status" value="1"/>
</dbReference>
<feature type="domain" description="Signal transduction histidine kinase internal region" evidence="2">
    <location>
        <begin position="177"/>
        <end position="256"/>
    </location>
</feature>
<evidence type="ECO:0000313" key="3">
    <source>
        <dbReference type="EMBL" id="GLX78014.1"/>
    </source>
</evidence>
<feature type="transmembrane region" description="Helical" evidence="1">
    <location>
        <begin position="92"/>
        <end position="111"/>
    </location>
</feature>
<comment type="caution">
    <text evidence="3">The sequence shown here is derived from an EMBL/GenBank/DDBJ whole genome shotgun (WGS) entry which is preliminary data.</text>
</comment>
<dbReference type="Pfam" id="PF06580">
    <property type="entry name" value="His_kinase"/>
    <property type="match status" value="1"/>
</dbReference>
<organism evidence="3 4">
    <name type="scientific">Thalassotalea insulae</name>
    <dbReference type="NCBI Taxonomy" id="2056778"/>
    <lineage>
        <taxon>Bacteria</taxon>
        <taxon>Pseudomonadati</taxon>
        <taxon>Pseudomonadota</taxon>
        <taxon>Gammaproteobacteria</taxon>
        <taxon>Alteromonadales</taxon>
        <taxon>Colwelliaceae</taxon>
        <taxon>Thalassotalea</taxon>
    </lineage>
</organism>
<dbReference type="PANTHER" id="PTHR34220:SF7">
    <property type="entry name" value="SENSOR HISTIDINE KINASE YPDA"/>
    <property type="match status" value="1"/>
</dbReference>
<dbReference type="EMBL" id="BSST01000001">
    <property type="protein sequence ID" value="GLX78014.1"/>
    <property type="molecule type" value="Genomic_DNA"/>
</dbReference>
<dbReference type="Gene3D" id="3.30.565.10">
    <property type="entry name" value="Histidine kinase-like ATPase, C-terminal domain"/>
    <property type="match status" value="1"/>
</dbReference>